<dbReference type="AlphaFoldDB" id="A0A3A2ZNB4"/>
<evidence type="ECO:0000256" key="4">
    <source>
        <dbReference type="ARBA" id="ARBA00023136"/>
    </source>
</evidence>
<keyword evidence="2 6" id="KW-0812">Transmembrane</keyword>
<dbReference type="GO" id="GO:0015171">
    <property type="term" value="F:amino acid transmembrane transporter activity"/>
    <property type="evidence" value="ECO:0007669"/>
    <property type="project" value="TreeGrafter"/>
</dbReference>
<dbReference type="PANTHER" id="PTHR43341:SF34">
    <property type="entry name" value="TRANSPORTER, PUTATIVE (EUROFUNG)-RELATED"/>
    <property type="match status" value="1"/>
</dbReference>
<dbReference type="Proteomes" id="UP000266188">
    <property type="component" value="Unassembled WGS sequence"/>
</dbReference>
<gene>
    <name evidence="8" type="ORF">PHISCL_09087</name>
</gene>
<feature type="transmembrane region" description="Helical" evidence="6">
    <location>
        <begin position="136"/>
        <end position="156"/>
    </location>
</feature>
<organism evidence="8 9">
    <name type="scientific">Aspergillus sclerotialis</name>
    <dbReference type="NCBI Taxonomy" id="2070753"/>
    <lineage>
        <taxon>Eukaryota</taxon>
        <taxon>Fungi</taxon>
        <taxon>Dikarya</taxon>
        <taxon>Ascomycota</taxon>
        <taxon>Pezizomycotina</taxon>
        <taxon>Eurotiomycetes</taxon>
        <taxon>Eurotiomycetidae</taxon>
        <taxon>Eurotiales</taxon>
        <taxon>Aspergillaceae</taxon>
        <taxon>Aspergillus</taxon>
        <taxon>Aspergillus subgen. Polypaecilum</taxon>
    </lineage>
</organism>
<evidence type="ECO:0000259" key="7">
    <source>
        <dbReference type="Pfam" id="PF00324"/>
    </source>
</evidence>
<feature type="transmembrane region" description="Helical" evidence="6">
    <location>
        <begin position="186"/>
        <end position="208"/>
    </location>
</feature>
<accession>A0A3A2ZNB4</accession>
<feature type="domain" description="Amino acid permease/ SLC12A" evidence="7">
    <location>
        <begin position="7"/>
        <end position="448"/>
    </location>
</feature>
<feature type="transmembrane region" description="Helical" evidence="6">
    <location>
        <begin position="429"/>
        <end position="446"/>
    </location>
</feature>
<feature type="transmembrane region" description="Helical" evidence="6">
    <location>
        <begin position="399"/>
        <end position="417"/>
    </location>
</feature>
<feature type="transmembrane region" description="Helical" evidence="6">
    <location>
        <begin position="107"/>
        <end position="124"/>
    </location>
</feature>
<evidence type="ECO:0000256" key="2">
    <source>
        <dbReference type="ARBA" id="ARBA00022692"/>
    </source>
</evidence>
<protein>
    <submittedName>
        <fullName evidence="8">Amino acid permease</fullName>
    </submittedName>
</protein>
<name>A0A3A2ZNB4_9EURO</name>
<dbReference type="PANTHER" id="PTHR43341">
    <property type="entry name" value="AMINO ACID PERMEASE"/>
    <property type="match status" value="1"/>
</dbReference>
<feature type="transmembrane region" description="Helical" evidence="6">
    <location>
        <begin position="329"/>
        <end position="347"/>
    </location>
</feature>
<comment type="caution">
    <text evidence="8">The sequence shown here is derived from an EMBL/GenBank/DDBJ whole genome shotgun (WGS) entry which is preliminary data.</text>
</comment>
<sequence length="497" mass="54233">MAVVPSLGTGLLVGASQALAVGGPLTLLISYLILSIVAYCLTSTMAQVAAHVPAQYGTLVTHSYRYGSRHFGFAVGYLRWYTLAMMVPFEITTAMVNLGLWEPSAKVAIRITLIILVLHAFNFLPERAFKRTEVMFTGLKLILTIGLLAFSIVMFVSGPPGARGFDYWRNTGPMNVQLADGHLGRAFGVAQCLLYSAISFILLPELFVHQAEQKEDPQSAGILSMSRRNGLQVFALYILSALAMGVVCPSDDPLLTNFEAGVGYSPYIVAMRLRGVRILPSIVTTGILISSVASGRTFLYLSSRTLHALAENGHAPSIFYDRNRFGSPYAAILASGLFSFIAYISAAQSSTEVYNWLMPVITTCGYLSWMSASFIYLTIRRATKGKELQPSRKSDIQPLAAYLGITCSMVLPLANGLTAADPSRFNIRNLIPAYIGIPVFLVLYYGHRSINTSEGTSQVDESSIEERETEQTGSSRIAIHWINRVRSNMGDATDNEV</sequence>
<dbReference type="EMBL" id="MVGC01000528">
    <property type="protein sequence ID" value="RJE18581.1"/>
    <property type="molecule type" value="Genomic_DNA"/>
</dbReference>
<dbReference type="STRING" id="2070753.A0A3A2ZNB4"/>
<dbReference type="OrthoDB" id="4448636at2759"/>
<feature type="transmembrane region" description="Helical" evidence="6">
    <location>
        <begin position="71"/>
        <end position="87"/>
    </location>
</feature>
<keyword evidence="4 6" id="KW-0472">Membrane</keyword>
<feature type="transmembrane region" description="Helical" evidence="6">
    <location>
        <begin position="278"/>
        <end position="299"/>
    </location>
</feature>
<keyword evidence="3 6" id="KW-1133">Transmembrane helix</keyword>
<feature type="transmembrane region" description="Helical" evidence="6">
    <location>
        <begin position="229"/>
        <end position="247"/>
    </location>
</feature>
<evidence type="ECO:0000256" key="5">
    <source>
        <dbReference type="SAM" id="MobiDB-lite"/>
    </source>
</evidence>
<dbReference type="Pfam" id="PF00324">
    <property type="entry name" value="AA_permease"/>
    <property type="match status" value="1"/>
</dbReference>
<dbReference type="Gene3D" id="1.20.1740.10">
    <property type="entry name" value="Amino acid/polyamine transporter I"/>
    <property type="match status" value="1"/>
</dbReference>
<proteinExistence type="predicted"/>
<evidence type="ECO:0000313" key="8">
    <source>
        <dbReference type="EMBL" id="RJE18581.1"/>
    </source>
</evidence>
<evidence type="ECO:0000256" key="6">
    <source>
        <dbReference type="SAM" id="Phobius"/>
    </source>
</evidence>
<comment type="subcellular location">
    <subcellularLocation>
        <location evidence="1">Membrane</location>
        <topology evidence="1">Multi-pass membrane protein</topology>
    </subcellularLocation>
</comment>
<dbReference type="InterPro" id="IPR050524">
    <property type="entry name" value="APC_YAT"/>
</dbReference>
<feature type="transmembrane region" description="Helical" evidence="6">
    <location>
        <begin position="28"/>
        <end position="50"/>
    </location>
</feature>
<feature type="region of interest" description="Disordered" evidence="5">
    <location>
        <begin position="453"/>
        <end position="472"/>
    </location>
</feature>
<reference evidence="9" key="1">
    <citation type="submission" date="2017-02" db="EMBL/GenBank/DDBJ databases">
        <authorList>
            <person name="Tafer H."/>
            <person name="Lopandic K."/>
        </authorList>
    </citation>
    <scope>NUCLEOTIDE SEQUENCE [LARGE SCALE GENOMIC DNA]</scope>
    <source>
        <strain evidence="9">CBS 366.77</strain>
    </source>
</reference>
<evidence type="ECO:0000256" key="1">
    <source>
        <dbReference type="ARBA" id="ARBA00004141"/>
    </source>
</evidence>
<dbReference type="GO" id="GO:0016020">
    <property type="term" value="C:membrane"/>
    <property type="evidence" value="ECO:0007669"/>
    <property type="project" value="UniProtKB-SubCell"/>
</dbReference>
<evidence type="ECO:0000313" key="9">
    <source>
        <dbReference type="Proteomes" id="UP000266188"/>
    </source>
</evidence>
<evidence type="ECO:0000256" key="3">
    <source>
        <dbReference type="ARBA" id="ARBA00022989"/>
    </source>
</evidence>
<feature type="transmembrane region" description="Helical" evidence="6">
    <location>
        <begin position="353"/>
        <end position="379"/>
    </location>
</feature>
<keyword evidence="9" id="KW-1185">Reference proteome</keyword>
<dbReference type="PIRSF" id="PIRSF006060">
    <property type="entry name" value="AA_transporter"/>
    <property type="match status" value="1"/>
</dbReference>
<dbReference type="InterPro" id="IPR004841">
    <property type="entry name" value="AA-permease/SLC12A_dom"/>
</dbReference>